<dbReference type="InterPro" id="IPR036291">
    <property type="entry name" value="NAD(P)-bd_dom_sf"/>
</dbReference>
<dbReference type="Proteomes" id="UP001377337">
    <property type="component" value="Chromosome"/>
</dbReference>
<name>A0ABZ2NBU7_9BACI</name>
<dbReference type="EC" id="1.1.1.133" evidence="2"/>
<keyword evidence="5" id="KW-1185">Reference proteome</keyword>
<evidence type="ECO:0000259" key="3">
    <source>
        <dbReference type="Pfam" id="PF04321"/>
    </source>
</evidence>
<proteinExistence type="inferred from homology"/>
<feature type="domain" description="RmlD-like substrate binding" evidence="3">
    <location>
        <begin position="1"/>
        <end position="232"/>
    </location>
</feature>
<dbReference type="SUPFAM" id="SSF51735">
    <property type="entry name" value="NAD(P)-binding Rossmann-fold domains"/>
    <property type="match status" value="1"/>
</dbReference>
<dbReference type="RefSeq" id="WP_338776605.1">
    <property type="nucleotide sequence ID" value="NZ_CP147407.1"/>
</dbReference>
<reference evidence="4 5" key="1">
    <citation type="submission" date="2024-02" db="EMBL/GenBank/DDBJ databases">
        <title>Seven novel Bacillus-like species.</title>
        <authorList>
            <person name="Liu G."/>
        </authorList>
    </citation>
    <scope>NUCLEOTIDE SEQUENCE [LARGE SCALE GENOMIC DNA]</scope>
    <source>
        <strain evidence="4 5">FJAT-52054</strain>
    </source>
</reference>
<dbReference type="PANTHER" id="PTHR10491:SF4">
    <property type="entry name" value="METHIONINE ADENOSYLTRANSFERASE 2 SUBUNIT BETA"/>
    <property type="match status" value="1"/>
</dbReference>
<keyword evidence="2" id="KW-0521">NADP</keyword>
<dbReference type="InterPro" id="IPR005913">
    <property type="entry name" value="dTDP_dehydrorham_reduct"/>
</dbReference>
<accession>A0ABZ2NBU7</accession>
<gene>
    <name evidence="4" type="ORF">WCV65_11555</name>
</gene>
<protein>
    <recommendedName>
        <fullName evidence="2">dTDP-4-dehydrorhamnose reductase</fullName>
        <ecNumber evidence="2">1.1.1.133</ecNumber>
    </recommendedName>
</protein>
<comment type="pathway">
    <text evidence="2">Carbohydrate biosynthesis; dTDP-L-rhamnose biosynthesis.</text>
</comment>
<keyword evidence="2" id="KW-0560">Oxidoreductase</keyword>
<dbReference type="CDD" id="cd05254">
    <property type="entry name" value="dTDP_HR_like_SDR_e"/>
    <property type="match status" value="1"/>
</dbReference>
<evidence type="ECO:0000313" key="5">
    <source>
        <dbReference type="Proteomes" id="UP001377337"/>
    </source>
</evidence>
<evidence type="ECO:0000256" key="2">
    <source>
        <dbReference type="RuleBase" id="RU364082"/>
    </source>
</evidence>
<comment type="similarity">
    <text evidence="1 2">Belongs to the dTDP-4-dehydrorhamnose reductase family.</text>
</comment>
<dbReference type="EMBL" id="CP147407">
    <property type="protein sequence ID" value="WXB95214.1"/>
    <property type="molecule type" value="Genomic_DNA"/>
</dbReference>
<dbReference type="Pfam" id="PF04321">
    <property type="entry name" value="RmlD_sub_bind"/>
    <property type="match status" value="1"/>
</dbReference>
<comment type="function">
    <text evidence="2">Catalyzes the reduction of dTDP-6-deoxy-L-lyxo-4-hexulose to yield dTDP-L-rhamnose.</text>
</comment>
<sequence>MRVLILGGAGMAGHIIRDYFSEKPTYQVFYTTRNISDTKGIFLNINNANSVEEIIDYLKPDLIINCIGLLNHIADENPLAALQANSILPHQLEKLLSRQGGKLVHISTDCVFSGEKGRYSEKDTPDGTSFYAQSKRLGEIHSDRHLTIRTSIIGPELKDNGIGLFAWFMKQTGEIQGYEKVIWNGVTTLELAKAIEYLVEKKTAGLYHLGSKTLLSKNELLLLIQRVFNKTDVKIIPDSKIILNRTIVSTRSDAVYPLPSYETMLIELKQWMESHE</sequence>
<evidence type="ECO:0000313" key="4">
    <source>
        <dbReference type="EMBL" id="WXB95214.1"/>
    </source>
</evidence>
<dbReference type="PANTHER" id="PTHR10491">
    <property type="entry name" value="DTDP-4-DEHYDRORHAMNOSE REDUCTASE"/>
    <property type="match status" value="1"/>
</dbReference>
<dbReference type="Gene3D" id="3.40.50.720">
    <property type="entry name" value="NAD(P)-binding Rossmann-like Domain"/>
    <property type="match status" value="1"/>
</dbReference>
<dbReference type="InterPro" id="IPR029903">
    <property type="entry name" value="RmlD-like-bd"/>
</dbReference>
<evidence type="ECO:0000256" key="1">
    <source>
        <dbReference type="ARBA" id="ARBA00010944"/>
    </source>
</evidence>
<organism evidence="4 5">
    <name type="scientific">Metabacillus sediminis</name>
    <dbReference type="NCBI Taxonomy" id="3117746"/>
    <lineage>
        <taxon>Bacteria</taxon>
        <taxon>Bacillati</taxon>
        <taxon>Bacillota</taxon>
        <taxon>Bacilli</taxon>
        <taxon>Bacillales</taxon>
        <taxon>Bacillaceae</taxon>
        <taxon>Metabacillus</taxon>
    </lineage>
</organism>